<dbReference type="EMBL" id="JBAKIA010000004">
    <property type="protein sequence ID" value="MEJ8474117.1"/>
    <property type="molecule type" value="Genomic_DNA"/>
</dbReference>
<dbReference type="InterPro" id="IPR007024">
    <property type="entry name" value="BLUF_domain"/>
</dbReference>
<protein>
    <submittedName>
        <fullName evidence="2">BLUF domain-containing protein</fullName>
    </submittedName>
</protein>
<feature type="domain" description="BLUF" evidence="1">
    <location>
        <begin position="4"/>
        <end position="100"/>
    </location>
</feature>
<evidence type="ECO:0000313" key="2">
    <source>
        <dbReference type="EMBL" id="MEJ8474117.1"/>
    </source>
</evidence>
<proteinExistence type="predicted"/>
<dbReference type="Pfam" id="PF04940">
    <property type="entry name" value="BLUF"/>
    <property type="match status" value="1"/>
</dbReference>
<dbReference type="InterPro" id="IPR036046">
    <property type="entry name" value="Acylphosphatase-like_dom_sf"/>
</dbReference>
<evidence type="ECO:0000259" key="1">
    <source>
        <dbReference type="PROSITE" id="PS50925"/>
    </source>
</evidence>
<dbReference type="Gene3D" id="3.30.70.100">
    <property type="match status" value="1"/>
</dbReference>
<dbReference type="Proteomes" id="UP001385499">
    <property type="component" value="Unassembled WGS sequence"/>
</dbReference>
<reference evidence="2 3" key="1">
    <citation type="submission" date="2024-02" db="EMBL/GenBank/DDBJ databases">
        <title>Roseibium algae sp. nov., isolated from marine alga (Grateloupia sp.), showing potential in myo-inositol conversion.</title>
        <authorList>
            <person name="Wang Y."/>
        </authorList>
    </citation>
    <scope>NUCLEOTIDE SEQUENCE [LARGE SCALE GENOMIC DNA]</scope>
    <source>
        <strain evidence="2 3">H3510</strain>
    </source>
</reference>
<dbReference type="RefSeq" id="WP_340273824.1">
    <property type="nucleotide sequence ID" value="NZ_JBAKIA010000004.1"/>
</dbReference>
<keyword evidence="3" id="KW-1185">Reference proteome</keyword>
<name>A0ABU8TJL4_9HYPH</name>
<dbReference type="PROSITE" id="PS50925">
    <property type="entry name" value="BLUF"/>
    <property type="match status" value="1"/>
</dbReference>
<evidence type="ECO:0000313" key="3">
    <source>
        <dbReference type="Proteomes" id="UP001385499"/>
    </source>
</evidence>
<dbReference type="SUPFAM" id="SSF54975">
    <property type="entry name" value="Acylphosphatase/BLUF domain-like"/>
    <property type="match status" value="1"/>
</dbReference>
<organism evidence="2 3">
    <name type="scientific">Roseibium algae</name>
    <dbReference type="NCBI Taxonomy" id="3123038"/>
    <lineage>
        <taxon>Bacteria</taxon>
        <taxon>Pseudomonadati</taxon>
        <taxon>Pseudomonadota</taxon>
        <taxon>Alphaproteobacteria</taxon>
        <taxon>Hyphomicrobiales</taxon>
        <taxon>Stappiaceae</taxon>
        <taxon>Roseibium</taxon>
    </lineage>
</organism>
<dbReference type="SMART" id="SM01034">
    <property type="entry name" value="BLUF"/>
    <property type="match status" value="1"/>
</dbReference>
<sequence>MSDLFYLCYKSTISISSDFESHDDKVSNIVETARRKNSAENVTGCLLFTKDYFFQVLEGTEETVRATFDRIRQDTRHQDIQILSEGELDSRKFPNSWMGFSEHAVSHDTLFSEIGSAIADAGGNLTYADTMVVLSNVATLMAPRGNGQAAAAG</sequence>
<accession>A0ABU8TJL4</accession>
<comment type="caution">
    <text evidence="2">The sequence shown here is derived from an EMBL/GenBank/DDBJ whole genome shotgun (WGS) entry which is preliminary data.</text>
</comment>
<gene>
    <name evidence="2" type="ORF">V6575_08445</name>
</gene>